<comment type="caution">
    <text evidence="1">The sequence shown here is derived from an EMBL/GenBank/DDBJ whole genome shotgun (WGS) entry which is preliminary data.</text>
</comment>
<protein>
    <submittedName>
        <fullName evidence="1">Uncharacterized protein</fullName>
    </submittedName>
</protein>
<organism evidence="1 2">
    <name type="scientific">Undibacterium umbellatum</name>
    <dbReference type="NCBI Taxonomy" id="2762300"/>
    <lineage>
        <taxon>Bacteria</taxon>
        <taxon>Pseudomonadati</taxon>
        <taxon>Pseudomonadota</taxon>
        <taxon>Betaproteobacteria</taxon>
        <taxon>Burkholderiales</taxon>
        <taxon>Oxalobacteraceae</taxon>
        <taxon>Undibacterium</taxon>
    </lineage>
</organism>
<dbReference type="RefSeq" id="WP_186956923.1">
    <property type="nucleotide sequence ID" value="NZ_JACOFX010000026.1"/>
</dbReference>
<gene>
    <name evidence="1" type="ORF">H8L47_27000</name>
</gene>
<keyword evidence="2" id="KW-1185">Reference proteome</keyword>
<dbReference type="EMBL" id="JACOFX010000026">
    <property type="protein sequence ID" value="MBC3911212.1"/>
    <property type="molecule type" value="Genomic_DNA"/>
</dbReference>
<sequence>MLVFIKKLWQDTYINQATPHYLGMIVKTTLTQQLIQNLRKTARALASVAKVGSAAGGTWNTYEASYRTDTSTTKDTDSEMFNDVSPINFAATWFSNTSIRGETLKVTGGR</sequence>
<accession>A0ABR6ZHK6</accession>
<name>A0ABR6ZHK6_9BURK</name>
<dbReference type="Proteomes" id="UP000646911">
    <property type="component" value="Unassembled WGS sequence"/>
</dbReference>
<reference evidence="1 2" key="1">
    <citation type="submission" date="2020-08" db="EMBL/GenBank/DDBJ databases">
        <title>Novel species isolated from subtropical streams in China.</title>
        <authorList>
            <person name="Lu H."/>
        </authorList>
    </citation>
    <scope>NUCLEOTIDE SEQUENCE [LARGE SCALE GENOMIC DNA]</scope>
    <source>
        <strain evidence="1 2">NL8W</strain>
    </source>
</reference>
<evidence type="ECO:0000313" key="2">
    <source>
        <dbReference type="Proteomes" id="UP000646911"/>
    </source>
</evidence>
<evidence type="ECO:0000313" key="1">
    <source>
        <dbReference type="EMBL" id="MBC3911212.1"/>
    </source>
</evidence>
<proteinExistence type="predicted"/>